<dbReference type="AlphaFoldDB" id="A0A382W6Y7"/>
<reference evidence="1" key="1">
    <citation type="submission" date="2018-05" db="EMBL/GenBank/DDBJ databases">
        <authorList>
            <person name="Lanie J.A."/>
            <person name="Ng W.-L."/>
            <person name="Kazmierczak K.M."/>
            <person name="Andrzejewski T.M."/>
            <person name="Davidsen T.M."/>
            <person name="Wayne K.J."/>
            <person name="Tettelin H."/>
            <person name="Glass J.I."/>
            <person name="Rusch D."/>
            <person name="Podicherti R."/>
            <person name="Tsui H.-C.T."/>
            <person name="Winkler M.E."/>
        </authorList>
    </citation>
    <scope>NUCLEOTIDE SEQUENCE</scope>
</reference>
<accession>A0A382W6Y7</accession>
<proteinExistence type="predicted"/>
<evidence type="ECO:0000313" key="1">
    <source>
        <dbReference type="EMBL" id="SVD54582.1"/>
    </source>
</evidence>
<protein>
    <submittedName>
        <fullName evidence="1">Uncharacterized protein</fullName>
    </submittedName>
</protein>
<organism evidence="1">
    <name type="scientific">marine metagenome</name>
    <dbReference type="NCBI Taxonomy" id="408172"/>
    <lineage>
        <taxon>unclassified sequences</taxon>
        <taxon>metagenomes</taxon>
        <taxon>ecological metagenomes</taxon>
    </lineage>
</organism>
<gene>
    <name evidence="1" type="ORF">METZ01_LOCUS407436</name>
</gene>
<sequence>MEIGTARLTPEPSHEFNVNGHIYRRFRKQNQLIIVEPHFAG</sequence>
<name>A0A382W6Y7_9ZZZZ</name>
<dbReference type="EMBL" id="UINC01157536">
    <property type="protein sequence ID" value="SVD54582.1"/>
    <property type="molecule type" value="Genomic_DNA"/>
</dbReference>